<dbReference type="GO" id="GO:0004609">
    <property type="term" value="F:phosphatidylserine decarboxylase activity"/>
    <property type="evidence" value="ECO:0007669"/>
    <property type="project" value="InterPro"/>
</dbReference>
<evidence type="ECO:0000256" key="2">
    <source>
        <dbReference type="ARBA" id="ARBA00023239"/>
    </source>
</evidence>
<dbReference type="RefSeq" id="XP_007320138.1">
    <property type="nucleotide sequence ID" value="XM_007320076.1"/>
</dbReference>
<evidence type="ECO:0000313" key="4">
    <source>
        <dbReference type="EMBL" id="EGO22898.1"/>
    </source>
</evidence>
<dbReference type="Pfam" id="PF12588">
    <property type="entry name" value="PSDC"/>
    <property type="match status" value="1"/>
</dbReference>
<keyword evidence="2" id="KW-0456">Lyase</keyword>
<gene>
    <name evidence="4" type="ORF">SERLADRAFT_362309</name>
</gene>
<name>F8P167_SERL9</name>
<keyword evidence="1" id="KW-0210">Decarboxylase</keyword>
<dbReference type="GeneID" id="18809901"/>
<dbReference type="EMBL" id="GL945436">
    <property type="protein sequence ID" value="EGO22898.1"/>
    <property type="molecule type" value="Genomic_DNA"/>
</dbReference>
<dbReference type="PANTHER" id="PTHR10067">
    <property type="entry name" value="PHOSPHATIDYLSERINE DECARBOXYLASE"/>
    <property type="match status" value="1"/>
</dbReference>
<evidence type="ECO:0000259" key="3">
    <source>
        <dbReference type="Pfam" id="PF12588"/>
    </source>
</evidence>
<evidence type="ECO:0000256" key="1">
    <source>
        <dbReference type="ARBA" id="ARBA00022793"/>
    </source>
</evidence>
<dbReference type="PANTHER" id="PTHR10067:SF9">
    <property type="entry name" value="PHOSPHATIDYLSERINE DECARBOXYLASE FAMILY PROTEIN (AFU_ORTHOLOGUE AFUA_7G01730)"/>
    <property type="match status" value="1"/>
</dbReference>
<dbReference type="InterPro" id="IPR022237">
    <property type="entry name" value="PsiD-like"/>
</dbReference>
<dbReference type="AlphaFoldDB" id="F8P167"/>
<dbReference type="OrthoDB" id="5973539at2759"/>
<reference evidence="4" key="1">
    <citation type="submission" date="2011-04" db="EMBL/GenBank/DDBJ databases">
        <title>Evolution of plant cell wall degrading machinery underlies the functional diversity of forest fungi.</title>
        <authorList>
            <consortium name="US DOE Joint Genome Institute (JGI-PGF)"/>
            <person name="Eastwood D.C."/>
            <person name="Floudas D."/>
            <person name="Binder M."/>
            <person name="Majcherczyk A."/>
            <person name="Schneider P."/>
            <person name="Aerts A."/>
            <person name="Asiegbu F.O."/>
            <person name="Baker S.E."/>
            <person name="Barry K."/>
            <person name="Bendiksby M."/>
            <person name="Blumentritt M."/>
            <person name="Coutinho P.M."/>
            <person name="Cullen D."/>
            <person name="Cullen D."/>
            <person name="Gathman A."/>
            <person name="Goodell B."/>
            <person name="Henrissat B."/>
            <person name="Ihrmark K."/>
            <person name="Kauserud H."/>
            <person name="Kohler A."/>
            <person name="LaButti K."/>
            <person name="Lapidus A."/>
            <person name="Lavin J.L."/>
            <person name="Lee Y.-H."/>
            <person name="Lindquist E."/>
            <person name="Lilly W."/>
            <person name="Lucas S."/>
            <person name="Morin E."/>
            <person name="Murat C."/>
            <person name="Oguiza J.A."/>
            <person name="Park J."/>
            <person name="Pisabarro A.G."/>
            <person name="Riley R."/>
            <person name="Rosling A."/>
            <person name="Salamov A."/>
            <person name="Schmidt O."/>
            <person name="Schmutz J."/>
            <person name="Skrede I."/>
            <person name="Stenlid J."/>
            <person name="Wiebenga A."/>
            <person name="Xie X."/>
            <person name="Kues U."/>
            <person name="Hibbett D.S."/>
            <person name="Hoffmeister D."/>
            <person name="Hogberg N."/>
            <person name="Martin F."/>
            <person name="Grigoriev I.V."/>
            <person name="Watkinson S.C."/>
        </authorList>
    </citation>
    <scope>NUCLEOTIDE SEQUENCE</scope>
    <source>
        <strain evidence="4">S7.9</strain>
    </source>
</reference>
<accession>F8P167</accession>
<sequence length="410" mass="46319">MPARTHYGGWLPRDHEFLKDWIHKRIEKLGRARSDGDLLPVIKEFKNLIETDYQIFIYFQQGFEQLVRENNDAQDRNYVNNYTTMLHLMNDTIQQAPAFVQSGEGNVIGVPLYAILDSIMNTTGGFAAFVNPKVNLQLYNVLTYWSNYLVTPDSRHVLTDADEGWFGLKATSMMPNFAETYVCQPDKPYHGFTSWDEFFTRLFRPGKRPVFPDEDNFINNACESTVFRKASDVKENDTFWLKGQPYSLVDMLNNDSFAPQFAGGTVYQAFLSPLDYHRWHSPVNGTIEKTVLLPGTYYSAVPDNEGDGAIIRSQPYITAVAARALIFIRSSNPSIGLMCFVGVGMVEVSSCEIIVNPGDKVSKGQQIGMFHFGGSTHCLIFRPETKLVFTEEAGDDKHVEVNLGIAHVTN</sequence>
<dbReference type="InterPro" id="IPR003817">
    <property type="entry name" value="PS_Dcarbxylase"/>
</dbReference>
<organism>
    <name type="scientific">Serpula lacrymans var. lacrymans (strain S7.9)</name>
    <name type="common">Dry rot fungus</name>
    <dbReference type="NCBI Taxonomy" id="578457"/>
    <lineage>
        <taxon>Eukaryota</taxon>
        <taxon>Fungi</taxon>
        <taxon>Dikarya</taxon>
        <taxon>Basidiomycota</taxon>
        <taxon>Agaricomycotina</taxon>
        <taxon>Agaricomycetes</taxon>
        <taxon>Agaricomycetidae</taxon>
        <taxon>Boletales</taxon>
        <taxon>Coniophorineae</taxon>
        <taxon>Serpulaceae</taxon>
        <taxon>Serpula</taxon>
    </lineage>
</organism>
<protein>
    <recommendedName>
        <fullName evidence="3">L-tryptophan decarboxylase PsiD-like domain-containing protein</fullName>
    </recommendedName>
</protein>
<dbReference type="Pfam" id="PF02666">
    <property type="entry name" value="PS_Dcarbxylase"/>
    <property type="match status" value="1"/>
</dbReference>
<dbReference type="HOGENOM" id="CLU_033450_1_0_1"/>
<feature type="domain" description="L-tryptophan decarboxylase PsiD-like" evidence="3">
    <location>
        <begin position="40"/>
        <end position="174"/>
    </location>
</feature>
<proteinExistence type="predicted"/>
<dbReference type="Proteomes" id="UP000008064">
    <property type="component" value="Unassembled WGS sequence"/>
</dbReference>
<dbReference type="GO" id="GO:0005739">
    <property type="term" value="C:mitochondrion"/>
    <property type="evidence" value="ECO:0007669"/>
    <property type="project" value="TreeGrafter"/>
</dbReference>
<dbReference type="GO" id="GO:0006646">
    <property type="term" value="P:phosphatidylethanolamine biosynthetic process"/>
    <property type="evidence" value="ECO:0007669"/>
    <property type="project" value="TreeGrafter"/>
</dbReference>
<dbReference type="KEGG" id="sla:SERLADRAFT_362309"/>